<protein>
    <recommendedName>
        <fullName evidence="4">Small secreted protein</fullName>
    </recommendedName>
</protein>
<dbReference type="PROSITE" id="PS51257">
    <property type="entry name" value="PROKAR_LIPOPROTEIN"/>
    <property type="match status" value="1"/>
</dbReference>
<evidence type="ECO:0008006" key="4">
    <source>
        <dbReference type="Google" id="ProtNLM"/>
    </source>
</evidence>
<evidence type="ECO:0000313" key="2">
    <source>
        <dbReference type="EMBL" id="MFD1234641.1"/>
    </source>
</evidence>
<sequence length="197" mass="19956">MPRRSRPLTTVVATVALAFTVLLGGCSSVVSGTAAADPSPQPTQGPGADPVAWVDKVCGSLIPMLDAAQKTPDLAGVNDLPTIKKSFSDYLGAVLSGVQQGRSQLGSVGSSPVAGGNETVTRIDGLLTQFEQSLGEAKSRVDGVDPNDVNAFQGALTDATTSLGKLSTSGASLGDTSGYVRLNKAAEAAPNCQRLGR</sequence>
<name>A0ABW3VIQ2_9PSEU</name>
<accession>A0ABW3VIQ2</accession>
<feature type="signal peptide" evidence="1">
    <location>
        <begin position="1"/>
        <end position="36"/>
    </location>
</feature>
<dbReference type="RefSeq" id="WP_103380475.1">
    <property type="nucleotide sequence ID" value="NZ_BAABKS010000085.1"/>
</dbReference>
<evidence type="ECO:0000256" key="1">
    <source>
        <dbReference type="SAM" id="SignalP"/>
    </source>
</evidence>
<feature type="chain" id="PRO_5045890211" description="Small secreted protein" evidence="1">
    <location>
        <begin position="37"/>
        <end position="197"/>
    </location>
</feature>
<proteinExistence type="predicted"/>
<comment type="caution">
    <text evidence="2">The sequence shown here is derived from an EMBL/GenBank/DDBJ whole genome shotgun (WGS) entry which is preliminary data.</text>
</comment>
<evidence type="ECO:0000313" key="3">
    <source>
        <dbReference type="Proteomes" id="UP001597182"/>
    </source>
</evidence>
<organism evidence="2 3">
    <name type="scientific">Pseudonocardia benzenivorans</name>
    <dbReference type="NCBI Taxonomy" id="228005"/>
    <lineage>
        <taxon>Bacteria</taxon>
        <taxon>Bacillati</taxon>
        <taxon>Actinomycetota</taxon>
        <taxon>Actinomycetes</taxon>
        <taxon>Pseudonocardiales</taxon>
        <taxon>Pseudonocardiaceae</taxon>
        <taxon>Pseudonocardia</taxon>
    </lineage>
</organism>
<keyword evidence="1" id="KW-0732">Signal</keyword>
<keyword evidence="3" id="KW-1185">Reference proteome</keyword>
<reference evidence="3" key="1">
    <citation type="journal article" date="2019" name="Int. J. Syst. Evol. Microbiol.">
        <title>The Global Catalogue of Microorganisms (GCM) 10K type strain sequencing project: providing services to taxonomists for standard genome sequencing and annotation.</title>
        <authorList>
            <consortium name="The Broad Institute Genomics Platform"/>
            <consortium name="The Broad Institute Genome Sequencing Center for Infectious Disease"/>
            <person name="Wu L."/>
            <person name="Ma J."/>
        </authorList>
    </citation>
    <scope>NUCLEOTIDE SEQUENCE [LARGE SCALE GENOMIC DNA]</scope>
    <source>
        <strain evidence="3">CCUG 49018</strain>
    </source>
</reference>
<gene>
    <name evidence="2" type="ORF">ACFQ34_15225</name>
</gene>
<dbReference type="EMBL" id="JBHTMB010000137">
    <property type="protein sequence ID" value="MFD1234641.1"/>
    <property type="molecule type" value="Genomic_DNA"/>
</dbReference>
<dbReference type="Proteomes" id="UP001597182">
    <property type="component" value="Unassembled WGS sequence"/>
</dbReference>